<evidence type="ECO:0000256" key="7">
    <source>
        <dbReference type="ARBA" id="ARBA00023170"/>
    </source>
</evidence>
<evidence type="ECO:0000256" key="1">
    <source>
        <dbReference type="ARBA" id="ARBA00004571"/>
    </source>
</evidence>
<dbReference type="GO" id="GO:0009279">
    <property type="term" value="C:cell outer membrane"/>
    <property type="evidence" value="ECO:0007669"/>
    <property type="project" value="UniProtKB-SubCell"/>
</dbReference>
<dbReference type="EMBL" id="CP031395">
    <property type="protein sequence ID" value="QBK06639.1"/>
    <property type="molecule type" value="Genomic_DNA"/>
</dbReference>
<dbReference type="PANTHER" id="PTHR30069">
    <property type="entry name" value="TONB-DEPENDENT OUTER MEMBRANE RECEPTOR"/>
    <property type="match status" value="1"/>
</dbReference>
<comment type="similarity">
    <text evidence="2 9">Belongs to the TonB-dependent receptor family.</text>
</comment>
<keyword evidence="5 9" id="KW-0812">Transmembrane</keyword>
<dbReference type="PROSITE" id="PS52016">
    <property type="entry name" value="TONB_DEPENDENT_REC_3"/>
    <property type="match status" value="1"/>
</dbReference>
<keyword evidence="3 9" id="KW-0813">Transport</keyword>
<evidence type="ECO:0000256" key="8">
    <source>
        <dbReference type="ARBA" id="ARBA00023237"/>
    </source>
</evidence>
<evidence type="ECO:0000256" key="6">
    <source>
        <dbReference type="ARBA" id="ARBA00023136"/>
    </source>
</evidence>
<dbReference type="Gene3D" id="2.40.170.20">
    <property type="entry name" value="TonB-dependent receptor, beta-barrel domain"/>
    <property type="match status" value="1"/>
</dbReference>
<feature type="region of interest" description="Disordered" evidence="10">
    <location>
        <begin position="288"/>
        <end position="309"/>
    </location>
</feature>
<feature type="compositionally biased region" description="Basic and acidic residues" evidence="10">
    <location>
        <begin position="288"/>
        <end position="297"/>
    </location>
</feature>
<evidence type="ECO:0000256" key="4">
    <source>
        <dbReference type="ARBA" id="ARBA00022452"/>
    </source>
</evidence>
<feature type="domain" description="TonB-dependent receptor plug" evidence="11">
    <location>
        <begin position="25"/>
        <end position="135"/>
    </location>
</feature>
<dbReference type="Gene3D" id="2.170.130.10">
    <property type="entry name" value="TonB-dependent receptor, plug domain"/>
    <property type="match status" value="1"/>
</dbReference>
<dbReference type="Pfam" id="PF07715">
    <property type="entry name" value="Plug"/>
    <property type="match status" value="1"/>
</dbReference>
<reference evidence="12 13" key="1">
    <citation type="submission" date="2018-07" db="EMBL/GenBank/DDBJ databases">
        <title>Exploring interactions and the metabolic potential of the ultra-small soil bacteria Hylemonella gracilis.</title>
        <authorList>
            <person name="Tyc O."/>
            <person name="Kulkarni P."/>
            <person name="Gawehns F."/>
            <person name="Hundscheid M."/>
            <person name="Zweers H."/>
            <person name="Garbeva P."/>
        </authorList>
    </citation>
    <scope>NUCLEOTIDE SEQUENCE [LARGE SCALE GENOMIC DNA]</scope>
    <source>
        <strain evidence="12 13">NS1</strain>
    </source>
</reference>
<protein>
    <submittedName>
        <fullName evidence="12">TonB-dependent receptor</fullName>
    </submittedName>
</protein>
<dbReference type="KEGG" id="hgr:DW355_15615"/>
<dbReference type="OrthoDB" id="183532at2"/>
<gene>
    <name evidence="12" type="ORF">DW355_15615</name>
</gene>
<dbReference type="GO" id="GO:0015344">
    <property type="term" value="F:siderophore uptake transmembrane transporter activity"/>
    <property type="evidence" value="ECO:0007669"/>
    <property type="project" value="TreeGrafter"/>
</dbReference>
<dbReference type="InterPro" id="IPR039426">
    <property type="entry name" value="TonB-dep_rcpt-like"/>
</dbReference>
<dbReference type="InterPro" id="IPR036942">
    <property type="entry name" value="Beta-barrel_TonB_sf"/>
</dbReference>
<dbReference type="InterPro" id="IPR037066">
    <property type="entry name" value="Plug_dom_sf"/>
</dbReference>
<evidence type="ECO:0000256" key="9">
    <source>
        <dbReference type="PROSITE-ProRule" id="PRU01360"/>
    </source>
</evidence>
<sequence>MLSEQDYLEPQVPVVLTVSRLPQRLDEVPGAVTVIDRETIRASGARDVADLLRMVPGFSVSNSFEEGASAGSYHGLRSTFPNQMQLLVDGRSVYSLHLGGSVGPGLQTVALDDIERIEIFRGPNSATYGARAFLGSINIITRDLVDTQGVVARFTRGVGSSGAGVNDWGVRLGGVAGGSAVPASGDEGMGIGVTGWRLSADQRLDDGLRGAGGPVEVQRINVRADANYSETDQLSFRAGQSRIESWLGKYYDFPGLHTRGITTSYAQVDWNRNLDDNADLSVQLSHTDERVEERERGTMPYPPQGLDGEGVLYDRSGRTSSTNFLVQQTRRLSPALRGVWGGELRRETSDSYALYATNQPYVEDFTRLFGNVEWHLSDDWLLNAGALIERSTMTRDYETAPRLMLNWNVGQTGAARHTLRTGVSRAFRPASMFERKADVRYHDPQTDEEIGYEYDAALGDPLRPERVDSVELGWLVDAGAALSFDLRLFQERVHDVIVDQRATKSGGQLARRGRVFTYANGEDFDLRGAEAQMLWQPWRGAQLRYAHAQFTSERVIGRSESPEHRSHSLLFAQRLPGGWSFSVWDYYMDRRIYPNNIEVAPSQSRVDMRLAKAVNLGSVTGMGRQAELALTVQNMDGPDADDVPEIRFQRRVYLTLQMGY</sequence>
<evidence type="ECO:0000259" key="11">
    <source>
        <dbReference type="Pfam" id="PF07715"/>
    </source>
</evidence>
<organism evidence="12 13">
    <name type="scientific">Hylemonella gracilis</name>
    <dbReference type="NCBI Taxonomy" id="80880"/>
    <lineage>
        <taxon>Bacteria</taxon>
        <taxon>Pseudomonadati</taxon>
        <taxon>Pseudomonadota</taxon>
        <taxon>Betaproteobacteria</taxon>
        <taxon>Burkholderiales</taxon>
        <taxon>Comamonadaceae</taxon>
        <taxon>Hylemonella</taxon>
    </lineage>
</organism>
<evidence type="ECO:0000256" key="5">
    <source>
        <dbReference type="ARBA" id="ARBA00022692"/>
    </source>
</evidence>
<accession>A0A4V1A2N2</accession>
<comment type="subcellular location">
    <subcellularLocation>
        <location evidence="1 9">Cell outer membrane</location>
        <topology evidence="1 9">Multi-pass membrane protein</topology>
    </subcellularLocation>
</comment>
<dbReference type="GO" id="GO:0044718">
    <property type="term" value="P:siderophore transmembrane transport"/>
    <property type="evidence" value="ECO:0007669"/>
    <property type="project" value="TreeGrafter"/>
</dbReference>
<dbReference type="SUPFAM" id="SSF56935">
    <property type="entry name" value="Porins"/>
    <property type="match status" value="1"/>
</dbReference>
<keyword evidence="8 9" id="KW-0998">Cell outer membrane</keyword>
<proteinExistence type="inferred from homology"/>
<evidence type="ECO:0000313" key="12">
    <source>
        <dbReference type="EMBL" id="QBK06639.1"/>
    </source>
</evidence>
<keyword evidence="7 12" id="KW-0675">Receptor</keyword>
<evidence type="ECO:0000256" key="10">
    <source>
        <dbReference type="SAM" id="MobiDB-lite"/>
    </source>
</evidence>
<evidence type="ECO:0000313" key="13">
    <source>
        <dbReference type="Proteomes" id="UP000292939"/>
    </source>
</evidence>
<evidence type="ECO:0000256" key="2">
    <source>
        <dbReference type="ARBA" id="ARBA00009810"/>
    </source>
</evidence>
<dbReference type="AlphaFoldDB" id="A0A4V1A2N2"/>
<dbReference type="InterPro" id="IPR012910">
    <property type="entry name" value="Plug_dom"/>
</dbReference>
<name>A0A4V1A2N2_9BURK</name>
<dbReference type="PANTHER" id="PTHR30069:SF27">
    <property type="entry name" value="BLL4766 PROTEIN"/>
    <property type="match status" value="1"/>
</dbReference>
<dbReference type="Proteomes" id="UP000292939">
    <property type="component" value="Chromosome"/>
</dbReference>
<keyword evidence="4 9" id="KW-1134">Transmembrane beta strand</keyword>
<evidence type="ECO:0000256" key="3">
    <source>
        <dbReference type="ARBA" id="ARBA00022448"/>
    </source>
</evidence>
<keyword evidence="6 9" id="KW-0472">Membrane</keyword>